<dbReference type="InterPro" id="IPR050422">
    <property type="entry name" value="X-Pro_aminopeptidase_P"/>
</dbReference>
<dbReference type="Gene3D" id="3.40.350.10">
    <property type="entry name" value="Creatinase/prolidase N-terminal domain"/>
    <property type="match status" value="1"/>
</dbReference>
<dbReference type="InterPro" id="IPR029149">
    <property type="entry name" value="Creatin/AminoP/Spt16_N"/>
</dbReference>
<evidence type="ECO:0000313" key="1">
    <source>
        <dbReference type="EMBL" id="KAJ4831479.1"/>
    </source>
</evidence>
<dbReference type="EMBL" id="JAKUCV010005352">
    <property type="protein sequence ID" value="KAJ4831479.1"/>
    <property type="molecule type" value="Genomic_DNA"/>
</dbReference>
<reference evidence="1" key="1">
    <citation type="submission" date="2022-02" db="EMBL/GenBank/DDBJ databases">
        <authorList>
            <person name="Henning P.M."/>
            <person name="McCubbin A.G."/>
            <person name="Shore J.S."/>
        </authorList>
    </citation>
    <scope>NUCLEOTIDE SEQUENCE</scope>
    <source>
        <strain evidence="1">F60SS</strain>
        <tissue evidence="1">Leaves</tissue>
    </source>
</reference>
<keyword evidence="2" id="KW-1185">Reference proteome</keyword>
<dbReference type="Proteomes" id="UP001141552">
    <property type="component" value="Unassembled WGS sequence"/>
</dbReference>
<proteinExistence type="predicted"/>
<organism evidence="1 2">
    <name type="scientific">Turnera subulata</name>
    <dbReference type="NCBI Taxonomy" id="218843"/>
    <lineage>
        <taxon>Eukaryota</taxon>
        <taxon>Viridiplantae</taxon>
        <taxon>Streptophyta</taxon>
        <taxon>Embryophyta</taxon>
        <taxon>Tracheophyta</taxon>
        <taxon>Spermatophyta</taxon>
        <taxon>Magnoliopsida</taxon>
        <taxon>eudicotyledons</taxon>
        <taxon>Gunneridae</taxon>
        <taxon>Pentapetalae</taxon>
        <taxon>rosids</taxon>
        <taxon>fabids</taxon>
        <taxon>Malpighiales</taxon>
        <taxon>Passifloraceae</taxon>
        <taxon>Turnera</taxon>
    </lineage>
</organism>
<evidence type="ECO:0000313" key="2">
    <source>
        <dbReference type="Proteomes" id="UP001141552"/>
    </source>
</evidence>
<name>A0A9Q0J7S0_9ROSI</name>
<dbReference type="PANTHER" id="PTHR43763">
    <property type="entry name" value="XAA-PRO AMINOPEPTIDASE 1"/>
    <property type="match status" value="1"/>
</dbReference>
<accession>A0A9Q0J7S0</accession>
<dbReference type="OrthoDB" id="1747528at2759"/>
<dbReference type="PANTHER" id="PTHR43763:SF6">
    <property type="entry name" value="XAA-PRO AMINOPEPTIDASE 1"/>
    <property type="match status" value="1"/>
</dbReference>
<protein>
    <submittedName>
        <fullName evidence="1">Uncharacterized protein</fullName>
    </submittedName>
</protein>
<gene>
    <name evidence="1" type="ORF">Tsubulata_037616</name>
</gene>
<reference evidence="1" key="2">
    <citation type="journal article" date="2023" name="Plants (Basel)">
        <title>Annotation of the Turnera subulata (Passifloraceae) Draft Genome Reveals the S-Locus Evolved after the Divergence of Turneroideae from Passifloroideae in a Stepwise Manner.</title>
        <authorList>
            <person name="Henning P.M."/>
            <person name="Roalson E.H."/>
            <person name="Mir W."/>
            <person name="McCubbin A.G."/>
            <person name="Shore J.S."/>
        </authorList>
    </citation>
    <scope>NUCLEOTIDE SEQUENCE</scope>
    <source>
        <strain evidence="1">F60SS</strain>
    </source>
</reference>
<comment type="caution">
    <text evidence="1">The sequence shown here is derived from an EMBL/GenBank/DDBJ whole genome shotgun (WGS) entry which is preliminary data.</text>
</comment>
<dbReference type="AlphaFoldDB" id="A0A9Q0J7S0"/>
<sequence>MLRRKRLVVLAWSVCFLFIDGSAVPAVMFSSKLIHRFSDEAKSLRISDAAVGDDLWWPKRNTFDYVRLLLDNNLKRKRMSLGSKTRPLFPAQGSRTLFFGNELSWEQFLFSFDAAEELKQAIAAKNHKLVYLYSLNLVDEIWKETRPKPPNKSIRVHDLKYAGMDASSKLSFLRSELLGAGSSAIRGGVVPHSPVTYAYLVVEIDGAKLFCG</sequence>